<evidence type="ECO:0000313" key="6">
    <source>
        <dbReference type="Proteomes" id="UP000192903"/>
    </source>
</evidence>
<dbReference type="OrthoDB" id="9790967at2"/>
<dbReference type="Gene3D" id="3.90.226.10">
    <property type="entry name" value="2-enoyl-CoA Hydratase, Chain A, domain 1"/>
    <property type="match status" value="1"/>
</dbReference>
<dbReference type="EC" id="3.1.2.4" evidence="2"/>
<evidence type="ECO:0000313" key="5">
    <source>
        <dbReference type="EMBL" id="SMF08062.1"/>
    </source>
</evidence>
<dbReference type="RefSeq" id="WP_085420365.1">
    <property type="nucleotide sequence ID" value="NZ_FXAF01000002.1"/>
</dbReference>
<evidence type="ECO:0000256" key="3">
    <source>
        <dbReference type="ARBA" id="ARBA00022801"/>
    </source>
</evidence>
<comment type="catalytic activity">
    <reaction evidence="1">
        <text>3-hydroxy-2-methylpropanoyl-CoA + H2O = 3-hydroxy-2-methylpropanoate + CoA + H(+)</text>
        <dbReference type="Rhea" id="RHEA:20888"/>
        <dbReference type="ChEBI" id="CHEBI:11805"/>
        <dbReference type="ChEBI" id="CHEBI:15377"/>
        <dbReference type="ChEBI" id="CHEBI:15378"/>
        <dbReference type="ChEBI" id="CHEBI:57287"/>
        <dbReference type="ChEBI" id="CHEBI:57340"/>
        <dbReference type="EC" id="3.1.2.4"/>
    </reaction>
</comment>
<dbReference type="GO" id="GO:0003860">
    <property type="term" value="F:3-hydroxyisobutyryl-CoA hydrolase activity"/>
    <property type="evidence" value="ECO:0007669"/>
    <property type="project" value="UniProtKB-EC"/>
</dbReference>
<accession>A0A1X7D3A1</accession>
<name>A0A1X7D3A1_9HYPH</name>
<dbReference type="EMBL" id="FXAF01000002">
    <property type="protein sequence ID" value="SMF08062.1"/>
    <property type="molecule type" value="Genomic_DNA"/>
</dbReference>
<gene>
    <name evidence="5" type="ORF">SAMN02982989_4973</name>
</gene>
<dbReference type="InterPro" id="IPR029045">
    <property type="entry name" value="ClpP/crotonase-like_dom_sf"/>
</dbReference>
<proteinExistence type="predicted"/>
<dbReference type="Proteomes" id="UP000192903">
    <property type="component" value="Unassembled WGS sequence"/>
</dbReference>
<dbReference type="InterPro" id="IPR045004">
    <property type="entry name" value="ECH_dom"/>
</dbReference>
<sequence length="359" mass="39222">MPEAATQSDEILIGRIGSAAIIRLNRPKALNSLNLAMVRAMKAAMERFAEDPEVSCVVLKGEGERGLCAGGDIRVIHEMGKADDPDVTRFWREEFPLNYMIAHYAKPYVALMDGIVMGGGVGVSSHGGHRIVTERTRLAMPETGIGYVPDVGATWLLPRAPGETGTWMALTGEAIGAADAIYAGLADTHVPSERLGALVDALGELKGGASDEQVRAVIDRFAVVPGESELEAHRELIDRAFGFETVEEIVAALRKEEGEFAVRTGEIISKRSPTSLKLALRLLRLGRQSSSLVECLEREFTAGTEILHNRDFYEGVRAAIIDKDRNPKWSPARLEEVGEADLDRYFAARHPVLFPDHRL</sequence>
<dbReference type="GO" id="GO:0006574">
    <property type="term" value="P:L-valine catabolic process"/>
    <property type="evidence" value="ECO:0007669"/>
    <property type="project" value="TreeGrafter"/>
</dbReference>
<dbReference type="CDD" id="cd06558">
    <property type="entry name" value="crotonase-like"/>
    <property type="match status" value="1"/>
</dbReference>
<evidence type="ECO:0000259" key="4">
    <source>
        <dbReference type="Pfam" id="PF16113"/>
    </source>
</evidence>
<dbReference type="InterPro" id="IPR032259">
    <property type="entry name" value="HIBYL-CoA-H"/>
</dbReference>
<dbReference type="Pfam" id="PF16113">
    <property type="entry name" value="ECH_2"/>
    <property type="match status" value="1"/>
</dbReference>
<dbReference type="NCBIfam" id="NF004127">
    <property type="entry name" value="PRK05617.1"/>
    <property type="match status" value="1"/>
</dbReference>
<evidence type="ECO:0000256" key="1">
    <source>
        <dbReference type="ARBA" id="ARBA00001709"/>
    </source>
</evidence>
<dbReference type="AlphaFoldDB" id="A0A1X7D3A1"/>
<dbReference type="STRING" id="464029.SAMN02982989_4973"/>
<reference evidence="6" key="1">
    <citation type="submission" date="2017-04" db="EMBL/GenBank/DDBJ databases">
        <authorList>
            <person name="Varghese N."/>
            <person name="Submissions S."/>
        </authorList>
    </citation>
    <scope>NUCLEOTIDE SEQUENCE [LARGE SCALE GENOMIC DNA]</scope>
    <source>
        <strain evidence="6">B4P</strain>
    </source>
</reference>
<evidence type="ECO:0000256" key="2">
    <source>
        <dbReference type="ARBA" id="ARBA00011915"/>
    </source>
</evidence>
<feature type="domain" description="Enoyl-CoA hydratase/isomerase" evidence="4">
    <location>
        <begin position="20"/>
        <end position="346"/>
    </location>
</feature>
<dbReference type="PANTHER" id="PTHR43176">
    <property type="entry name" value="3-HYDROXYISOBUTYRYL-COA HYDROLASE-RELATED"/>
    <property type="match status" value="1"/>
</dbReference>
<keyword evidence="6" id="KW-1185">Reference proteome</keyword>
<protein>
    <recommendedName>
        <fullName evidence="2">3-hydroxyisobutyryl-CoA hydrolase</fullName>
        <ecNumber evidence="2">3.1.2.4</ecNumber>
    </recommendedName>
</protein>
<dbReference type="PANTHER" id="PTHR43176:SF3">
    <property type="entry name" value="3-HYDROXYISOBUTYRYL-COA HYDROLASE, MITOCHONDRIAL"/>
    <property type="match status" value="1"/>
</dbReference>
<keyword evidence="3" id="KW-0378">Hydrolase</keyword>
<dbReference type="SUPFAM" id="SSF52096">
    <property type="entry name" value="ClpP/crotonase"/>
    <property type="match status" value="1"/>
</dbReference>
<dbReference type="GO" id="GO:0005829">
    <property type="term" value="C:cytosol"/>
    <property type="evidence" value="ECO:0007669"/>
    <property type="project" value="TreeGrafter"/>
</dbReference>
<organism evidence="5 6">
    <name type="scientific">Xaviernesmea oryzae</name>
    <dbReference type="NCBI Taxonomy" id="464029"/>
    <lineage>
        <taxon>Bacteria</taxon>
        <taxon>Pseudomonadati</taxon>
        <taxon>Pseudomonadota</taxon>
        <taxon>Alphaproteobacteria</taxon>
        <taxon>Hyphomicrobiales</taxon>
        <taxon>Rhizobiaceae</taxon>
        <taxon>Rhizobium/Agrobacterium group</taxon>
        <taxon>Xaviernesmea</taxon>
    </lineage>
</organism>